<comment type="caution">
    <text evidence="1">The sequence shown here is derived from an EMBL/GenBank/DDBJ whole genome shotgun (WGS) entry which is preliminary data.</text>
</comment>
<keyword evidence="2" id="KW-1185">Reference proteome</keyword>
<name>A0ABD1HVW5_SALDI</name>
<sequence>MLFAGILSRSRARCIAAASLLHNHSLFSETLSTFITPLLSSPFPLQSTIADAFWPKLGCDRAYHDGMPIGKEALFVILGINDSKLDKLIKKHVLRLVKIDMVAILTELER</sequence>
<accession>A0ABD1HVW5</accession>
<dbReference type="Proteomes" id="UP001567538">
    <property type="component" value="Unassembled WGS sequence"/>
</dbReference>
<proteinExistence type="predicted"/>
<evidence type="ECO:0000313" key="1">
    <source>
        <dbReference type="EMBL" id="KAL1560069.1"/>
    </source>
</evidence>
<reference evidence="1 2" key="1">
    <citation type="submission" date="2024-06" db="EMBL/GenBank/DDBJ databases">
        <title>A chromosome level genome sequence of Diviner's sage (Salvia divinorum).</title>
        <authorList>
            <person name="Ford S.A."/>
            <person name="Ro D.-K."/>
            <person name="Ness R.W."/>
            <person name="Phillips M.A."/>
        </authorList>
    </citation>
    <scope>NUCLEOTIDE SEQUENCE [LARGE SCALE GENOMIC DNA]</scope>
    <source>
        <strain evidence="1">SAF-2024a</strain>
        <tissue evidence="1">Leaf</tissue>
    </source>
</reference>
<evidence type="ECO:0000313" key="2">
    <source>
        <dbReference type="Proteomes" id="UP001567538"/>
    </source>
</evidence>
<dbReference type="AlphaFoldDB" id="A0ABD1HVW5"/>
<dbReference type="EMBL" id="JBEAFC010000004">
    <property type="protein sequence ID" value="KAL1560069.1"/>
    <property type="molecule type" value="Genomic_DNA"/>
</dbReference>
<protein>
    <submittedName>
        <fullName evidence="1">Pentatricopeptide repeat protein</fullName>
    </submittedName>
</protein>
<gene>
    <name evidence="1" type="ORF">AAHA92_10332</name>
</gene>
<organism evidence="1 2">
    <name type="scientific">Salvia divinorum</name>
    <name type="common">Maria pastora</name>
    <name type="synonym">Diviner's sage</name>
    <dbReference type="NCBI Taxonomy" id="28513"/>
    <lineage>
        <taxon>Eukaryota</taxon>
        <taxon>Viridiplantae</taxon>
        <taxon>Streptophyta</taxon>
        <taxon>Embryophyta</taxon>
        <taxon>Tracheophyta</taxon>
        <taxon>Spermatophyta</taxon>
        <taxon>Magnoliopsida</taxon>
        <taxon>eudicotyledons</taxon>
        <taxon>Gunneridae</taxon>
        <taxon>Pentapetalae</taxon>
        <taxon>asterids</taxon>
        <taxon>lamiids</taxon>
        <taxon>Lamiales</taxon>
        <taxon>Lamiaceae</taxon>
        <taxon>Nepetoideae</taxon>
        <taxon>Mentheae</taxon>
        <taxon>Salviinae</taxon>
        <taxon>Salvia</taxon>
        <taxon>Salvia subgen. Calosphace</taxon>
    </lineage>
</organism>